<reference evidence="3" key="2">
    <citation type="submission" date="2022-01" db="EMBL/GenBank/DDBJ databases">
        <authorList>
            <person name="Yamashiro T."/>
            <person name="Shiraishi A."/>
            <person name="Satake H."/>
            <person name="Nakayama K."/>
        </authorList>
    </citation>
    <scope>NUCLEOTIDE SEQUENCE</scope>
</reference>
<organism evidence="3 4">
    <name type="scientific">Tanacetum coccineum</name>
    <dbReference type="NCBI Taxonomy" id="301880"/>
    <lineage>
        <taxon>Eukaryota</taxon>
        <taxon>Viridiplantae</taxon>
        <taxon>Streptophyta</taxon>
        <taxon>Embryophyta</taxon>
        <taxon>Tracheophyta</taxon>
        <taxon>Spermatophyta</taxon>
        <taxon>Magnoliopsida</taxon>
        <taxon>eudicotyledons</taxon>
        <taxon>Gunneridae</taxon>
        <taxon>Pentapetalae</taxon>
        <taxon>asterids</taxon>
        <taxon>campanulids</taxon>
        <taxon>Asterales</taxon>
        <taxon>Asteraceae</taxon>
        <taxon>Asteroideae</taxon>
        <taxon>Anthemideae</taxon>
        <taxon>Anthemidinae</taxon>
        <taxon>Tanacetum</taxon>
    </lineage>
</organism>
<dbReference type="Proteomes" id="UP001151760">
    <property type="component" value="Unassembled WGS sequence"/>
</dbReference>
<reference evidence="3" key="1">
    <citation type="journal article" date="2022" name="Int. J. Mol. Sci.">
        <title>Draft Genome of Tanacetum Coccineum: Genomic Comparison of Closely Related Tanacetum-Family Plants.</title>
        <authorList>
            <person name="Yamashiro T."/>
            <person name="Shiraishi A."/>
            <person name="Nakayama K."/>
            <person name="Satake H."/>
        </authorList>
    </citation>
    <scope>NUCLEOTIDE SEQUENCE</scope>
</reference>
<dbReference type="SMART" id="SM00343">
    <property type="entry name" value="ZnF_C2HC"/>
    <property type="match status" value="1"/>
</dbReference>
<keyword evidence="1" id="KW-0863">Zinc-finger</keyword>
<dbReference type="EMBL" id="BQNB010015458">
    <property type="protein sequence ID" value="GJT40274.1"/>
    <property type="molecule type" value="Genomic_DNA"/>
</dbReference>
<dbReference type="InterPro" id="IPR001878">
    <property type="entry name" value="Znf_CCHC"/>
</dbReference>
<evidence type="ECO:0000313" key="3">
    <source>
        <dbReference type="EMBL" id="GJT40274.1"/>
    </source>
</evidence>
<evidence type="ECO:0000313" key="4">
    <source>
        <dbReference type="Proteomes" id="UP001151760"/>
    </source>
</evidence>
<keyword evidence="1" id="KW-0479">Metal-binding</keyword>
<dbReference type="SUPFAM" id="SSF57756">
    <property type="entry name" value="Retrovirus zinc finger-like domains"/>
    <property type="match status" value="1"/>
</dbReference>
<keyword evidence="4" id="KW-1185">Reference proteome</keyword>
<feature type="domain" description="CCHC-type" evidence="2">
    <location>
        <begin position="20"/>
        <end position="34"/>
    </location>
</feature>
<name>A0ABQ5DTA7_9ASTR</name>
<evidence type="ECO:0000259" key="2">
    <source>
        <dbReference type="PROSITE" id="PS50158"/>
    </source>
</evidence>
<dbReference type="Pfam" id="PF00098">
    <property type="entry name" value="zf-CCHC"/>
    <property type="match status" value="1"/>
</dbReference>
<keyword evidence="1" id="KW-0862">Zinc</keyword>
<dbReference type="PROSITE" id="PS50158">
    <property type="entry name" value="ZF_CCHC"/>
    <property type="match status" value="1"/>
</dbReference>
<gene>
    <name evidence="3" type="ORF">Tco_0940139</name>
</gene>
<proteinExistence type="predicted"/>
<evidence type="ECO:0000256" key="1">
    <source>
        <dbReference type="PROSITE-ProRule" id="PRU00047"/>
    </source>
</evidence>
<comment type="caution">
    <text evidence="3">The sequence shown here is derived from an EMBL/GenBank/DDBJ whole genome shotgun (WGS) entry which is preliminary data.</text>
</comment>
<protein>
    <submittedName>
        <fullName evidence="3">Ribonuclease H-like domain-containing protein</fullName>
    </submittedName>
</protein>
<accession>A0ABQ5DTA7</accession>
<sequence length="210" mass="24190">MIIINVENETIGFDKSKVECYNCHKRGHFARECRAPRNQENKNRENTRRVVPVETTTSNALISCDGLGDYGWSEQAKEVYESKRASGEVSKDRRRREMVERWLRANSGGDCESPEEPREYRMHIFVRQRDATRDDAMWRDMLETRNTAAGSGVDYANVEHKGERRGARVASVSGGVQMWSRMRFSVLDGSIWVGAAGDVDAVQRLWWRKN</sequence>
<dbReference type="InterPro" id="IPR036875">
    <property type="entry name" value="Znf_CCHC_sf"/>
</dbReference>
<dbReference type="Gene3D" id="4.10.60.10">
    <property type="entry name" value="Zinc finger, CCHC-type"/>
    <property type="match status" value="1"/>
</dbReference>